<proteinExistence type="predicted"/>
<protein>
    <recommendedName>
        <fullName evidence="4">Bacteriocin</fullName>
    </recommendedName>
</protein>
<sequence>MTNQTDLFELTGEEMQLVTGGSALAAGIKGGMTGAGVGGALGTGGALMAAANGARWGMIGGGAGAFVGAAVGLIVYAYY</sequence>
<dbReference type="Proteomes" id="UP000219285">
    <property type="component" value="Chromosome"/>
</dbReference>
<organism evidence="2 3">
    <name type="scientific">Alteromonas pelagimontana</name>
    <dbReference type="NCBI Taxonomy" id="1858656"/>
    <lineage>
        <taxon>Bacteria</taxon>
        <taxon>Pseudomonadati</taxon>
        <taxon>Pseudomonadota</taxon>
        <taxon>Gammaproteobacteria</taxon>
        <taxon>Alteromonadales</taxon>
        <taxon>Alteromonadaceae</taxon>
        <taxon>Alteromonas/Salinimonas group</taxon>
        <taxon>Alteromonas</taxon>
    </lineage>
</organism>
<dbReference type="AlphaFoldDB" id="A0A6M4MAV2"/>
<feature type="transmembrane region" description="Helical" evidence="1">
    <location>
        <begin position="56"/>
        <end position="78"/>
    </location>
</feature>
<accession>A0A6M4MAV2</accession>
<keyword evidence="1" id="KW-0812">Transmembrane</keyword>
<keyword evidence="1" id="KW-1133">Transmembrane helix</keyword>
<dbReference type="EMBL" id="CP052766">
    <property type="protein sequence ID" value="QJR79705.1"/>
    <property type="molecule type" value="Genomic_DNA"/>
</dbReference>
<evidence type="ECO:0000313" key="3">
    <source>
        <dbReference type="Proteomes" id="UP000219285"/>
    </source>
</evidence>
<keyword evidence="3" id="KW-1185">Reference proteome</keyword>
<gene>
    <name evidence="2" type="ORF">CA267_002255</name>
</gene>
<reference evidence="3" key="1">
    <citation type="submission" date="2014-12" db="EMBL/GenBank/DDBJ databases">
        <title>Complete genome sequence of a multi-drug resistant Klebsiella pneumoniae.</title>
        <authorList>
            <person name="Hua X."/>
            <person name="Chen Q."/>
            <person name="Li X."/>
            <person name="Feng Y."/>
            <person name="Ruan Z."/>
            <person name="Yu Y."/>
        </authorList>
    </citation>
    <scope>NUCLEOTIDE SEQUENCE [LARGE SCALE GENOMIC DNA]</scope>
    <source>
        <strain evidence="3">5.12</strain>
    </source>
</reference>
<reference evidence="2 3" key="2">
    <citation type="submission" date="2020-04" db="EMBL/GenBank/DDBJ databases">
        <title>Complete genome sequence of Alteromonas pelagimontana 5.12T.</title>
        <authorList>
            <person name="Sinha R.K."/>
            <person name="Krishnan K.P."/>
            <person name="Kurian J.P."/>
        </authorList>
    </citation>
    <scope>NUCLEOTIDE SEQUENCE [LARGE SCALE GENOMIC DNA]</scope>
    <source>
        <strain evidence="2 3">5.12</strain>
    </source>
</reference>
<name>A0A6M4MAV2_9ALTE</name>
<evidence type="ECO:0000256" key="1">
    <source>
        <dbReference type="SAM" id="Phobius"/>
    </source>
</evidence>
<dbReference type="KEGG" id="apel:CA267_002255"/>
<evidence type="ECO:0000313" key="2">
    <source>
        <dbReference type="EMBL" id="QJR79705.1"/>
    </source>
</evidence>
<keyword evidence="1" id="KW-0472">Membrane</keyword>
<evidence type="ECO:0008006" key="4">
    <source>
        <dbReference type="Google" id="ProtNLM"/>
    </source>
</evidence>
<dbReference type="RefSeq" id="WP_075608981.1">
    <property type="nucleotide sequence ID" value="NZ_CP052766.1"/>
</dbReference>